<sequence length="328" mass="34593">MVMRRGVLLGMAAAASVPLGAPRLAAQETMRITLAGGSVGGAWSAIGNAIGESIRRAVPGSAFSYEPGRDAANVLLVAQGRVQLGLAHAQIALRAIKGEPPFERAMPNVRAVSLIDSEAAWQALVREGAPVSSLEEIAQRRAPVRVTANLRGTLMALATEEAFAAAGAPLPQIERWGGRVHYVAWNDALEMLKNNQVDIITNVVDFPSGQVINATRELRVRFLKAGSDVIAKVNARLGSTPITIPANSYPFQPDPIETFRAHVILITSAETPDAMVEAIVKAMIANFDAIKRSHATMARLEPKALPDTGGVALHPAAAAAYRAAGLLS</sequence>
<accession>A0A975YJ57</accession>
<dbReference type="RefSeq" id="WP_218285064.1">
    <property type="nucleotide sequence ID" value="NZ_CP076448.1"/>
</dbReference>
<evidence type="ECO:0000313" key="1">
    <source>
        <dbReference type="EMBL" id="QXM24098.1"/>
    </source>
</evidence>
<dbReference type="AlphaFoldDB" id="A0A975YJ57"/>
<organism evidence="1 2">
    <name type="scientific">Elioraea tepida</name>
    <dbReference type="NCBI Taxonomy" id="2843330"/>
    <lineage>
        <taxon>Bacteria</taxon>
        <taxon>Pseudomonadati</taxon>
        <taxon>Pseudomonadota</taxon>
        <taxon>Alphaproteobacteria</taxon>
        <taxon>Acetobacterales</taxon>
        <taxon>Elioraeaceae</taxon>
        <taxon>Elioraea</taxon>
    </lineage>
</organism>
<dbReference type="NCBIfam" id="TIGR02122">
    <property type="entry name" value="TRAP_TAXI"/>
    <property type="match status" value="1"/>
</dbReference>
<dbReference type="PANTHER" id="PTHR42941:SF1">
    <property type="entry name" value="SLL1037 PROTEIN"/>
    <property type="match status" value="1"/>
</dbReference>
<dbReference type="EMBL" id="CP076448">
    <property type="protein sequence ID" value="QXM24098.1"/>
    <property type="molecule type" value="Genomic_DNA"/>
</dbReference>
<dbReference type="KEGG" id="elio:KO353_12545"/>
<dbReference type="InterPro" id="IPR011852">
    <property type="entry name" value="TRAP_TAXI"/>
</dbReference>
<protein>
    <submittedName>
        <fullName evidence="1">TAXI family TRAP transporter solute-binding subunit</fullName>
    </submittedName>
</protein>
<reference evidence="1" key="1">
    <citation type="submission" date="2021-06" db="EMBL/GenBank/DDBJ databases">
        <title>Elioraea tepida, sp. nov., a moderately thermophilic aerobic anoxygenic phototrophic bacterium isolated from an alkaline siliceous hot spring mat community in Yellowstone National Park, WY, USA.</title>
        <authorList>
            <person name="Saini M.K."/>
            <person name="Yoshida S."/>
            <person name="Sebastian A."/>
            <person name="Hirose S."/>
            <person name="Hara E."/>
            <person name="Tamaki H."/>
            <person name="Soulier N.T."/>
            <person name="Albert I."/>
            <person name="Hanada S."/>
            <person name="Bryant D.A."/>
            <person name="Tank M."/>
        </authorList>
    </citation>
    <scope>NUCLEOTIDE SEQUENCE</scope>
    <source>
        <strain evidence="1">MS-P2</strain>
    </source>
</reference>
<dbReference type="PANTHER" id="PTHR42941">
    <property type="entry name" value="SLL1037 PROTEIN"/>
    <property type="match status" value="1"/>
</dbReference>
<gene>
    <name evidence="1" type="ORF">KO353_12545</name>
</gene>
<dbReference type="Proteomes" id="UP000694001">
    <property type="component" value="Chromosome"/>
</dbReference>
<name>A0A975YJ57_9PROT</name>
<evidence type="ECO:0000313" key="2">
    <source>
        <dbReference type="Proteomes" id="UP000694001"/>
    </source>
</evidence>
<dbReference type="Pfam" id="PF16868">
    <property type="entry name" value="NMT1_3"/>
    <property type="match status" value="1"/>
</dbReference>
<keyword evidence="2" id="KW-1185">Reference proteome</keyword>
<proteinExistence type="predicted"/>